<sequence>MKFVTELPQDVLAILKREYPEKSYQAAIKLFIRQYNPTNEVKDDQANHNTKQSSM</sequence>
<protein>
    <submittedName>
        <fullName evidence="1">Uncharacterized protein</fullName>
    </submittedName>
</protein>
<accession>A0A6G9QGH3</accession>
<organism evidence="1 2">
    <name type="scientific">Shewanella aestuarii</name>
    <dbReference type="NCBI Taxonomy" id="1028752"/>
    <lineage>
        <taxon>Bacteria</taxon>
        <taxon>Pseudomonadati</taxon>
        <taxon>Pseudomonadota</taxon>
        <taxon>Gammaproteobacteria</taxon>
        <taxon>Alteromonadales</taxon>
        <taxon>Shewanellaceae</taxon>
        <taxon>Shewanella</taxon>
    </lineage>
</organism>
<proteinExistence type="predicted"/>
<gene>
    <name evidence="1" type="ORF">HBH39_02820</name>
</gene>
<reference evidence="1 2" key="1">
    <citation type="submission" date="2020-03" db="EMBL/GenBank/DDBJ databases">
        <title>Complete genome sequence of Shewanella sp.</title>
        <authorList>
            <person name="Kim Y.-S."/>
            <person name="Kim S.-J."/>
            <person name="Jung H.-K."/>
            <person name="Kim K.-H."/>
        </authorList>
    </citation>
    <scope>NUCLEOTIDE SEQUENCE [LARGE SCALE GENOMIC DNA]</scope>
    <source>
        <strain evidence="1 2">PN3F2</strain>
    </source>
</reference>
<dbReference type="KEGG" id="saes:HBH39_02820"/>
<dbReference type="Proteomes" id="UP000502608">
    <property type="component" value="Chromosome"/>
</dbReference>
<keyword evidence="2" id="KW-1185">Reference proteome</keyword>
<evidence type="ECO:0000313" key="1">
    <source>
        <dbReference type="EMBL" id="QIR13572.1"/>
    </source>
</evidence>
<dbReference type="EMBL" id="CP050313">
    <property type="protein sequence ID" value="QIR13572.1"/>
    <property type="molecule type" value="Genomic_DNA"/>
</dbReference>
<dbReference type="RefSeq" id="WP_167675430.1">
    <property type="nucleotide sequence ID" value="NZ_CP050313.1"/>
</dbReference>
<evidence type="ECO:0000313" key="2">
    <source>
        <dbReference type="Proteomes" id="UP000502608"/>
    </source>
</evidence>
<name>A0A6G9QGH3_9GAMM</name>
<dbReference type="AlphaFoldDB" id="A0A6G9QGH3"/>